<dbReference type="InterPro" id="IPR038681">
    <property type="entry name" value="Phage_tail_NK_sf"/>
</dbReference>
<dbReference type="EMBL" id="AY962392">
    <property type="protein sequence ID" value="AAX63650.1"/>
    <property type="molecule type" value="Genomic_DNA"/>
</dbReference>
<evidence type="ECO:0000256" key="1">
    <source>
        <dbReference type="SAM" id="MobiDB-lite"/>
    </source>
</evidence>
<evidence type="ECO:0000313" key="3">
    <source>
        <dbReference type="EMBL" id="AAX63650.1"/>
    </source>
</evidence>
<dbReference type="RefSeq" id="YP_238890.1">
    <property type="nucleotide sequence ID" value="NC_007022.1"/>
</dbReference>
<dbReference type="GeneID" id="3416640"/>
<dbReference type="InterPro" id="IPR032395">
    <property type="entry name" value="Phage_tail_NK"/>
</dbReference>
<dbReference type="Proteomes" id="UP000000917">
    <property type="component" value="Segment"/>
</dbReference>
<reference evidence="3 4" key="1">
    <citation type="submission" date="2005-03" db="EMBL/GenBank/DDBJ databases">
        <title>Comparative analysis of the Aeromonas bacteriophage 31 genome.</title>
        <authorList>
            <person name="Nolan J.M."/>
            <person name="Petrov V."/>
            <person name="Bertrand C."/>
            <person name="Krisch H.M."/>
            <person name="Karam J.D."/>
        </authorList>
    </citation>
    <scope>NUCLEOTIDE SEQUENCE [LARGE SCALE GENOMIC DNA]</scope>
</reference>
<name>Q56EK0_9CAUD</name>
<dbReference type="OrthoDB" id="10304at10239"/>
<dbReference type="Gene3D" id="2.60.120.1120">
    <property type="entry name" value="Sf6-type phage tail needle knob"/>
    <property type="match status" value="1"/>
</dbReference>
<feature type="domain" description="Sf6-type phage tail needle knob" evidence="2">
    <location>
        <begin position="136"/>
        <end position="288"/>
    </location>
</feature>
<organism evidence="3 4">
    <name type="scientific">Aeromonas phage 31</name>
    <dbReference type="NCBI Taxonomy" id="321023"/>
    <lineage>
        <taxon>Viruses</taxon>
        <taxon>Duplodnaviria</taxon>
        <taxon>Heunggongvirae</taxon>
        <taxon>Uroviricota</taxon>
        <taxon>Caudoviricetes</taxon>
        <taxon>Pantevenvirales</taxon>
        <taxon>Straboviridae</taxon>
        <taxon>Biquartavirus</taxon>
        <taxon>Biquartavirus 44RR2</taxon>
    </lineage>
</organism>
<protein>
    <submittedName>
        <fullName evidence="3">Uncharacterized protein PHG31ORF163w</fullName>
    </submittedName>
</protein>
<accession>Q56EK0</accession>
<dbReference type="Pfam" id="PF16532">
    <property type="entry name" value="Phage_tail_NK"/>
    <property type="match status" value="1"/>
</dbReference>
<dbReference type="Pfam" id="PF22337">
    <property type="entry name" value="Phage_fiber_rpt"/>
    <property type="match status" value="1"/>
</dbReference>
<proteinExistence type="predicted"/>
<feature type="region of interest" description="Disordered" evidence="1">
    <location>
        <begin position="1"/>
        <end position="26"/>
    </location>
</feature>
<gene>
    <name evidence="3" type="primary">PHG31ORF163w</name>
    <name evidence="3" type="ORF">PHG31p161</name>
</gene>
<evidence type="ECO:0000313" key="4">
    <source>
        <dbReference type="Proteomes" id="UP000000917"/>
    </source>
</evidence>
<dbReference type="InterPro" id="IPR054500">
    <property type="entry name" value="Phage_fiber_rpt"/>
</dbReference>
<dbReference type="KEGG" id="vg:3416640"/>
<sequence length="288" mass="30441">MILNPKAVLNNTSSGSSGVSSFNGRIGPVDPESGDYTADMVNAIEKAPTDSQRRVLIGTTPTVEELIDPVTVVDNLTSDSSNSALSAKQGKLLQDGKQPTITGAASTIASVDLTPVRIAATDSNGKMTTSLVSVSDLDLIKDRTTRVKSELEWTGLNIDVTGTALNLVGALKAITPVYGSWAPMFDIINDKMVAAKNDDRTLLYKIAITGTFDNTSSTNALTLTTTIGSNIDVSSAVRLPNQNPQNINYISLISVDKNGNFATNGASLTLRSTTSDFTITRVRLIAEQ</sequence>
<evidence type="ECO:0000259" key="2">
    <source>
        <dbReference type="Pfam" id="PF16532"/>
    </source>
</evidence>